<dbReference type="GO" id="GO:0004180">
    <property type="term" value="F:carboxypeptidase activity"/>
    <property type="evidence" value="ECO:0007669"/>
    <property type="project" value="UniProtKB-KW"/>
</dbReference>
<reference evidence="2 3" key="1">
    <citation type="journal article" date="2020" name="G3 (Bethesda)">
        <title>CeMbio - The Caenorhabditis elegans Microbiome Resource.</title>
        <authorList>
            <person name="Dirksen P."/>
            <person name="Assie A."/>
            <person name="Zimmermann J."/>
            <person name="Zhang F."/>
            <person name="Tietje A.M."/>
            <person name="Marsh S.A."/>
            <person name="Felix M.A."/>
            <person name="Shapira M."/>
            <person name="Kaleta C."/>
            <person name="Schulenburg H."/>
            <person name="Samuel B."/>
        </authorList>
    </citation>
    <scope>NUCLEOTIDE SEQUENCE [LARGE SCALE GENOMIC DNA]</scope>
    <source>
        <strain evidence="2 3">BIGb0172</strain>
    </source>
</reference>
<protein>
    <submittedName>
        <fullName evidence="2">Carboxypeptidase regulatory-like domain-containing protein</fullName>
    </submittedName>
</protein>
<gene>
    <name evidence="2" type="ORF">HS961_04390</name>
</gene>
<keyword evidence="3" id="KW-1185">Reference proteome</keyword>
<evidence type="ECO:0000256" key="1">
    <source>
        <dbReference type="SAM" id="SignalP"/>
    </source>
</evidence>
<dbReference type="KEGG" id="cpis:HS961_04390"/>
<organism evidence="2 3">
    <name type="scientific">Comamonas piscis</name>
    <dbReference type="NCBI Taxonomy" id="1562974"/>
    <lineage>
        <taxon>Bacteria</taxon>
        <taxon>Pseudomonadati</taxon>
        <taxon>Pseudomonadota</taxon>
        <taxon>Betaproteobacteria</taxon>
        <taxon>Burkholderiales</taxon>
        <taxon>Comamonadaceae</taxon>
        <taxon>Comamonas</taxon>
    </lineage>
</organism>
<evidence type="ECO:0000313" key="3">
    <source>
        <dbReference type="Proteomes" id="UP000515240"/>
    </source>
</evidence>
<keyword evidence="2" id="KW-0121">Carboxypeptidase</keyword>
<keyword evidence="2" id="KW-0645">Protease</keyword>
<dbReference type="Proteomes" id="UP000515240">
    <property type="component" value="Chromosome"/>
</dbReference>
<keyword evidence="1" id="KW-0732">Signal</keyword>
<dbReference type="EMBL" id="CP058554">
    <property type="protein sequence ID" value="QMV72132.1"/>
    <property type="molecule type" value="Genomic_DNA"/>
</dbReference>
<feature type="signal peptide" evidence="1">
    <location>
        <begin position="1"/>
        <end position="25"/>
    </location>
</feature>
<keyword evidence="2" id="KW-0378">Hydrolase</keyword>
<sequence length="138" mass="14495">MKNRLPTLSAALLCAALLSATAAHAQHPAMQKAGDVQYVCGGIGIDESTAMRAAMKDYPLSLLFATKSGDYLAKIQVVVADDKGQEVAQFQAQGPVCLVRLDAGRYTVKANADGGKTIDHSVEVAPAGTPGKTLDYRF</sequence>
<name>A0A7G5EDQ7_9BURK</name>
<accession>A0A7G5EDQ7</accession>
<proteinExistence type="predicted"/>
<dbReference type="RefSeq" id="WP_182326556.1">
    <property type="nucleotide sequence ID" value="NZ_CP058554.1"/>
</dbReference>
<dbReference type="AlphaFoldDB" id="A0A7G5EDQ7"/>
<feature type="chain" id="PRO_5029003718" evidence="1">
    <location>
        <begin position="26"/>
        <end position="138"/>
    </location>
</feature>
<evidence type="ECO:0000313" key="2">
    <source>
        <dbReference type="EMBL" id="QMV72132.1"/>
    </source>
</evidence>